<keyword evidence="10" id="KW-1208">Phospholipid metabolism</keyword>
<evidence type="ECO:0000256" key="11">
    <source>
        <dbReference type="RuleBase" id="RU003750"/>
    </source>
</evidence>
<dbReference type="GO" id="GO:0008654">
    <property type="term" value="P:phospholipid biosynthetic process"/>
    <property type="evidence" value="ECO:0007669"/>
    <property type="project" value="UniProtKB-KW"/>
</dbReference>
<evidence type="ECO:0000256" key="5">
    <source>
        <dbReference type="ARBA" id="ARBA00022692"/>
    </source>
</evidence>
<evidence type="ECO:0000256" key="9">
    <source>
        <dbReference type="ARBA" id="ARBA00023209"/>
    </source>
</evidence>
<dbReference type="AlphaFoldDB" id="A0A1M6BUR7"/>
<name>A0A1M6BUR7_9FLAO</name>
<dbReference type="InterPro" id="IPR000462">
    <property type="entry name" value="CDP-OH_P_trans"/>
</dbReference>
<keyword evidence="6 12" id="KW-1133">Transmembrane helix</keyword>
<evidence type="ECO:0000313" key="13">
    <source>
        <dbReference type="EMBL" id="SHI52480.1"/>
    </source>
</evidence>
<dbReference type="EMBL" id="FQZH01000001">
    <property type="protein sequence ID" value="SHI52480.1"/>
    <property type="molecule type" value="Genomic_DNA"/>
</dbReference>
<feature type="transmembrane region" description="Helical" evidence="12">
    <location>
        <begin position="103"/>
        <end position="124"/>
    </location>
</feature>
<keyword evidence="5 12" id="KW-0812">Transmembrane</keyword>
<protein>
    <submittedName>
        <fullName evidence="13">CDP-diacylglycerol---serine O-phosphatidyltransferase</fullName>
    </submittedName>
</protein>
<dbReference type="GO" id="GO:0016020">
    <property type="term" value="C:membrane"/>
    <property type="evidence" value="ECO:0007669"/>
    <property type="project" value="UniProtKB-SubCell"/>
</dbReference>
<keyword evidence="14" id="KW-1185">Reference proteome</keyword>
<evidence type="ECO:0000256" key="2">
    <source>
        <dbReference type="ARBA" id="ARBA00010441"/>
    </source>
</evidence>
<evidence type="ECO:0000256" key="10">
    <source>
        <dbReference type="ARBA" id="ARBA00023264"/>
    </source>
</evidence>
<evidence type="ECO:0000256" key="7">
    <source>
        <dbReference type="ARBA" id="ARBA00023098"/>
    </source>
</evidence>
<dbReference type="Gene3D" id="1.20.120.1760">
    <property type="match status" value="1"/>
</dbReference>
<dbReference type="STRING" id="683124.SAMN05444337_0205"/>
<evidence type="ECO:0000256" key="12">
    <source>
        <dbReference type="SAM" id="Phobius"/>
    </source>
</evidence>
<keyword evidence="8 12" id="KW-0472">Membrane</keyword>
<keyword evidence="4 11" id="KW-0808">Transferase</keyword>
<comment type="similarity">
    <text evidence="2 11">Belongs to the CDP-alcohol phosphatidyltransferase class-I family.</text>
</comment>
<feature type="transmembrane region" description="Helical" evidence="12">
    <location>
        <begin position="205"/>
        <end position="238"/>
    </location>
</feature>
<dbReference type="PROSITE" id="PS00379">
    <property type="entry name" value="CDP_ALCOHOL_P_TRANSF"/>
    <property type="match status" value="1"/>
</dbReference>
<dbReference type="Pfam" id="PF01066">
    <property type="entry name" value="CDP-OH_P_transf"/>
    <property type="match status" value="1"/>
</dbReference>
<gene>
    <name evidence="13" type="ORF">SAMN05444337_0205</name>
</gene>
<comment type="subcellular location">
    <subcellularLocation>
        <location evidence="1">Membrane</location>
        <topology evidence="1">Multi-pass membrane protein</topology>
    </subcellularLocation>
</comment>
<feature type="transmembrane region" description="Helical" evidence="12">
    <location>
        <begin position="168"/>
        <end position="193"/>
    </location>
</feature>
<sequence length="247" mass="28087">MSITKYIPNGLTLLNLLSGLLALVSVFNGYYDHAFYFVCLGIFFDFWDGFAARKLNVSSDLGLQLDSLADMVTSGVVPGLMMFKLFDFIQAETPEYMLTDETFYMGFVPYLGFLITLASCYRLANFNIDPRQTDHFIGLPTPANALFVMSIPMIQYADQYQWLTDLLYNPYVLLVITLVSTYLLNAEVVLFSLKVKNINWKDNKLQISFLIFAVLLLILFQVVAIPMIILSYIVVSFFVNRLKVSNA</sequence>
<feature type="transmembrane region" description="Helical" evidence="12">
    <location>
        <begin position="7"/>
        <end position="27"/>
    </location>
</feature>
<keyword evidence="7" id="KW-0443">Lipid metabolism</keyword>
<dbReference type="InterPro" id="IPR048254">
    <property type="entry name" value="CDP_ALCOHOL_P_TRANSF_CS"/>
</dbReference>
<dbReference type="InterPro" id="IPR043130">
    <property type="entry name" value="CDP-OH_PTrfase_TM_dom"/>
</dbReference>
<keyword evidence="9" id="KW-0594">Phospholipid biosynthesis</keyword>
<evidence type="ECO:0000256" key="4">
    <source>
        <dbReference type="ARBA" id="ARBA00022679"/>
    </source>
</evidence>
<organism evidence="13 14">
    <name type="scientific">Flavobacterium haoranii</name>
    <dbReference type="NCBI Taxonomy" id="683124"/>
    <lineage>
        <taxon>Bacteria</taxon>
        <taxon>Pseudomonadati</taxon>
        <taxon>Bacteroidota</taxon>
        <taxon>Flavobacteriia</taxon>
        <taxon>Flavobacteriales</taxon>
        <taxon>Flavobacteriaceae</taxon>
        <taxon>Flavobacterium</taxon>
    </lineage>
</organism>
<feature type="transmembrane region" description="Helical" evidence="12">
    <location>
        <begin position="136"/>
        <end position="156"/>
    </location>
</feature>
<reference evidence="13 14" key="1">
    <citation type="submission" date="2016-11" db="EMBL/GenBank/DDBJ databases">
        <authorList>
            <person name="Jaros S."/>
            <person name="Januszkiewicz K."/>
            <person name="Wedrychowicz H."/>
        </authorList>
    </citation>
    <scope>NUCLEOTIDE SEQUENCE [LARGE SCALE GENOMIC DNA]</scope>
    <source>
        <strain evidence="13 14">DSM 22807</strain>
    </source>
</reference>
<dbReference type="GO" id="GO:0016780">
    <property type="term" value="F:phosphotransferase activity, for other substituted phosphate groups"/>
    <property type="evidence" value="ECO:0007669"/>
    <property type="project" value="InterPro"/>
</dbReference>
<proteinExistence type="inferred from homology"/>
<evidence type="ECO:0000256" key="3">
    <source>
        <dbReference type="ARBA" id="ARBA00022516"/>
    </source>
</evidence>
<dbReference type="RefSeq" id="WP_178138321.1">
    <property type="nucleotide sequence ID" value="NZ_CP045292.1"/>
</dbReference>
<evidence type="ECO:0000256" key="8">
    <source>
        <dbReference type="ARBA" id="ARBA00023136"/>
    </source>
</evidence>
<evidence type="ECO:0000313" key="14">
    <source>
        <dbReference type="Proteomes" id="UP000184232"/>
    </source>
</evidence>
<dbReference type="PANTHER" id="PTHR14269:SF61">
    <property type="entry name" value="CDP-DIACYLGLYCEROL--SERINE O-PHOSPHATIDYLTRANSFERASE"/>
    <property type="match status" value="1"/>
</dbReference>
<evidence type="ECO:0000256" key="1">
    <source>
        <dbReference type="ARBA" id="ARBA00004141"/>
    </source>
</evidence>
<dbReference type="Proteomes" id="UP000184232">
    <property type="component" value="Unassembled WGS sequence"/>
</dbReference>
<feature type="transmembrane region" description="Helical" evidence="12">
    <location>
        <begin position="33"/>
        <end position="51"/>
    </location>
</feature>
<evidence type="ECO:0000256" key="6">
    <source>
        <dbReference type="ARBA" id="ARBA00022989"/>
    </source>
</evidence>
<accession>A0A1M6BUR7</accession>
<dbReference type="PANTHER" id="PTHR14269">
    <property type="entry name" value="CDP-DIACYLGLYCEROL--GLYCEROL-3-PHOSPHATE 3-PHOSPHATIDYLTRANSFERASE-RELATED"/>
    <property type="match status" value="1"/>
</dbReference>
<dbReference type="InterPro" id="IPR050324">
    <property type="entry name" value="CDP-alcohol_PTase-I"/>
</dbReference>
<keyword evidence="3" id="KW-0444">Lipid biosynthesis</keyword>